<keyword evidence="1" id="KW-0812">Transmembrane</keyword>
<feature type="transmembrane region" description="Helical" evidence="1">
    <location>
        <begin position="125"/>
        <end position="142"/>
    </location>
</feature>
<comment type="caution">
    <text evidence="3">The sequence shown here is derived from an EMBL/GenBank/DDBJ whole genome shotgun (WGS) entry which is preliminary data.</text>
</comment>
<dbReference type="AlphaFoldDB" id="A0A2A5IZ03"/>
<dbReference type="EMBL" id="NKHG01000024">
    <property type="protein sequence ID" value="PCK22560.1"/>
    <property type="molecule type" value="Genomic_DNA"/>
</dbReference>
<feature type="transmembrane region" description="Helical" evidence="1">
    <location>
        <begin position="157"/>
        <end position="174"/>
    </location>
</feature>
<feature type="transmembrane region" description="Helical" evidence="1">
    <location>
        <begin position="34"/>
        <end position="55"/>
    </location>
</feature>
<dbReference type="Pfam" id="PF04892">
    <property type="entry name" value="VanZ"/>
    <property type="match status" value="1"/>
</dbReference>
<dbReference type="InterPro" id="IPR053150">
    <property type="entry name" value="Teicoplanin_resist-assoc"/>
</dbReference>
<feature type="transmembrane region" description="Helical" evidence="1">
    <location>
        <begin position="93"/>
        <end position="113"/>
    </location>
</feature>
<gene>
    <name evidence="3" type="ORF">CEY02_03975</name>
</gene>
<dbReference type="PANTHER" id="PTHR36834">
    <property type="entry name" value="MEMBRANE PROTEIN-RELATED"/>
    <property type="match status" value="1"/>
</dbReference>
<proteinExistence type="predicted"/>
<organism evidence="3 4">
    <name type="scientific">Bacillus pumilus</name>
    <name type="common">Bacillus mesentericus</name>
    <dbReference type="NCBI Taxonomy" id="1408"/>
    <lineage>
        <taxon>Bacteria</taxon>
        <taxon>Bacillati</taxon>
        <taxon>Bacillota</taxon>
        <taxon>Bacilli</taxon>
        <taxon>Bacillales</taxon>
        <taxon>Bacillaceae</taxon>
        <taxon>Bacillus</taxon>
    </lineage>
</organism>
<keyword evidence="1" id="KW-1133">Transmembrane helix</keyword>
<feature type="transmembrane region" description="Helical" evidence="1">
    <location>
        <begin position="6"/>
        <end position="22"/>
    </location>
</feature>
<feature type="domain" description="VanZ-like" evidence="2">
    <location>
        <begin position="46"/>
        <end position="173"/>
    </location>
</feature>
<accession>A0A2A5IZ03</accession>
<evidence type="ECO:0000259" key="2">
    <source>
        <dbReference type="Pfam" id="PF04892"/>
    </source>
</evidence>
<protein>
    <submittedName>
        <fullName evidence="3">Teicoplanin resistance protein VanZ</fullName>
    </submittedName>
</protein>
<name>A0A2A5IZ03_BACPU</name>
<dbReference type="Proteomes" id="UP000228754">
    <property type="component" value="Unassembled WGS sequence"/>
</dbReference>
<keyword evidence="1" id="KW-0472">Membrane</keyword>
<reference evidence="3 4" key="1">
    <citation type="submission" date="2017-06" db="EMBL/GenBank/DDBJ databases">
        <title>Draft Genome Sequence of Bacillus sp Strain 36R Isolated from saline sediment at Atanasia, Sonora, Mexico.</title>
        <authorList>
            <person name="Sanchez Diaz R."/>
            <person name="Quiroz Macias M.E."/>
            <person name="Ibarra Gamez J.C."/>
            <person name="Enciso Ibarra J."/>
            <person name="Gomez Gil B."/>
            <person name="Galaviz Silva L."/>
        </authorList>
    </citation>
    <scope>NUCLEOTIDE SEQUENCE [LARGE SCALE GENOMIC DNA]</scope>
    <source>
        <strain evidence="3 4">36R_ATNSAL</strain>
    </source>
</reference>
<dbReference type="PANTHER" id="PTHR36834:SF1">
    <property type="entry name" value="INTEGRAL MEMBRANE PROTEIN"/>
    <property type="match status" value="1"/>
</dbReference>
<evidence type="ECO:0000313" key="3">
    <source>
        <dbReference type="EMBL" id="PCK22560.1"/>
    </source>
</evidence>
<dbReference type="OrthoDB" id="4822551at2"/>
<evidence type="ECO:0000313" key="4">
    <source>
        <dbReference type="Proteomes" id="UP000228754"/>
    </source>
</evidence>
<sequence length="182" mass="21347">MTSSAMISIAYFLLLVPLYMRMRYRQAKKHNRFIYLRTEMVLGCLFVYTNILFYLTVFPNRFSAPRDQVSVNLIPFHSIDQNLHAYHHGYPNLVFLNLAGNILLFVPLGFFLYQTFRTMRWQKAVLAGFILSAIIEVLQWIFSQSGIITRSSDIDDIILNTLGTALGCIVYQMYRRRKEKTR</sequence>
<dbReference type="InterPro" id="IPR006976">
    <property type="entry name" value="VanZ-like"/>
</dbReference>
<evidence type="ECO:0000256" key="1">
    <source>
        <dbReference type="SAM" id="Phobius"/>
    </source>
</evidence>